<keyword evidence="2" id="KW-0274">FAD</keyword>
<dbReference type="InterPro" id="IPR016167">
    <property type="entry name" value="FAD-bd_PCMH_sub1"/>
</dbReference>
<dbReference type="EnsemblMetazoa" id="G29119.1">
    <property type="protein sequence ID" value="G29119.1:cds"/>
    <property type="gene ID" value="G29119"/>
</dbReference>
<accession>A0A8W8LPU2</accession>
<dbReference type="PANTHER" id="PTHR43762">
    <property type="entry name" value="L-GULONOLACTONE OXIDASE"/>
    <property type="match status" value="1"/>
</dbReference>
<dbReference type="PANTHER" id="PTHR43762:SF1">
    <property type="entry name" value="D-ARABINONO-1,4-LACTONE OXIDASE"/>
    <property type="match status" value="1"/>
</dbReference>
<evidence type="ECO:0000256" key="2">
    <source>
        <dbReference type="ARBA" id="ARBA00022827"/>
    </source>
</evidence>
<evidence type="ECO:0000259" key="4">
    <source>
        <dbReference type="PROSITE" id="PS51387"/>
    </source>
</evidence>
<dbReference type="InterPro" id="IPR016170">
    <property type="entry name" value="Cytok_DH_C_sf"/>
</dbReference>
<dbReference type="AlphaFoldDB" id="A0A8W8LPU2"/>
<evidence type="ECO:0000256" key="1">
    <source>
        <dbReference type="ARBA" id="ARBA00022630"/>
    </source>
</evidence>
<organism evidence="5 6">
    <name type="scientific">Magallana gigas</name>
    <name type="common">Pacific oyster</name>
    <name type="synonym">Crassostrea gigas</name>
    <dbReference type="NCBI Taxonomy" id="29159"/>
    <lineage>
        <taxon>Eukaryota</taxon>
        <taxon>Metazoa</taxon>
        <taxon>Spiralia</taxon>
        <taxon>Lophotrochozoa</taxon>
        <taxon>Mollusca</taxon>
        <taxon>Bivalvia</taxon>
        <taxon>Autobranchia</taxon>
        <taxon>Pteriomorphia</taxon>
        <taxon>Ostreida</taxon>
        <taxon>Ostreoidea</taxon>
        <taxon>Ostreidae</taxon>
        <taxon>Magallana</taxon>
    </lineage>
</organism>
<dbReference type="Pfam" id="PF04030">
    <property type="entry name" value="ALO"/>
    <property type="match status" value="1"/>
</dbReference>
<keyword evidence="3" id="KW-0560">Oxidoreductase</keyword>
<proteinExistence type="predicted"/>
<dbReference type="SUPFAM" id="SSF55103">
    <property type="entry name" value="FAD-linked oxidases, C-terminal domain"/>
    <property type="match status" value="1"/>
</dbReference>
<dbReference type="SUPFAM" id="SSF56176">
    <property type="entry name" value="FAD-binding/transporter-associated domain-like"/>
    <property type="match status" value="1"/>
</dbReference>
<dbReference type="GO" id="GO:0003885">
    <property type="term" value="F:D-arabinono-1,4-lactone oxidase activity"/>
    <property type="evidence" value="ECO:0007669"/>
    <property type="project" value="InterPro"/>
</dbReference>
<keyword evidence="1" id="KW-0285">Flavoprotein</keyword>
<dbReference type="GO" id="GO:0071949">
    <property type="term" value="F:FAD binding"/>
    <property type="evidence" value="ECO:0007669"/>
    <property type="project" value="InterPro"/>
</dbReference>
<sequence>MIKRSSEAMESAKRTCKPKSHQQLKKYIEKYVKEGMLPILQAGIQVEGHSLLEAQELKGKEVAFINLEKLKITNDSLLKCLQERVGSKPKFFFEKFQNWAENQRSFVISCYPETKDEMSRVIKAAAAESVGIRCAGARHSWAPVFSDTCQVCVNIKNLKSDYSSLTKIRIADIQKRTVDVMTGVTTGDLKAFQLQTKLNLNANVILDLVQMVSVAQTGCHGVGKDTHCLSDYLVQMRVFESNGELRTYSLEKDKDVFKAVSAAFGCFGIVYDVTFKMDPEIIVATTTSYPRMHDTFGNEDKLRKIVEENWAVEIFWFPFNSFPFDLTNDEIWVRTFNKIPGSEKVEDAKFYETKDAHDRISQEALSIVSPLITSHESLVPLFQWLSFQSIRYILYPSRKIYQEIPHAIHFRKYLDLAEVYDLEFVFDYKGDYSRLKKIIQVVVTVVQQFRAKKQYPLNVSLEMRFMTSSDAYLGTGNIAHPRYGGSGHVVCIEVLSLKGTKTWEEFSRAVGKEWMELGGVPHLAKQYDHLPDIFKYIRQKMARPIADFKDSLKKAGVDPSLYLNTGMRKLLGYE</sequence>
<dbReference type="InterPro" id="IPR016169">
    <property type="entry name" value="FAD-bd_PCMH_sub2"/>
</dbReference>
<dbReference type="Pfam" id="PF01565">
    <property type="entry name" value="FAD_binding_4"/>
    <property type="match status" value="1"/>
</dbReference>
<name>A0A8W8LPU2_MAGGI</name>
<dbReference type="Gene3D" id="3.30.43.10">
    <property type="entry name" value="Uridine Diphospho-n-acetylenolpyruvylglucosamine Reductase, domain 2"/>
    <property type="match status" value="1"/>
</dbReference>
<evidence type="ECO:0000313" key="5">
    <source>
        <dbReference type="EnsemblMetazoa" id="G29119.1:cds"/>
    </source>
</evidence>
<dbReference type="InterPro" id="IPR036318">
    <property type="entry name" value="FAD-bd_PCMH-like_sf"/>
</dbReference>
<dbReference type="Gene3D" id="3.30.465.10">
    <property type="match status" value="1"/>
</dbReference>
<evidence type="ECO:0000256" key="3">
    <source>
        <dbReference type="ARBA" id="ARBA00023002"/>
    </source>
</evidence>
<dbReference type="InterPro" id="IPR007173">
    <property type="entry name" value="ALO_C"/>
</dbReference>
<reference evidence="5" key="1">
    <citation type="submission" date="2022-08" db="UniProtKB">
        <authorList>
            <consortium name="EnsemblMetazoa"/>
        </authorList>
    </citation>
    <scope>IDENTIFICATION</scope>
    <source>
        <strain evidence="5">05x7-T-G4-1.051#20</strain>
    </source>
</reference>
<protein>
    <recommendedName>
        <fullName evidence="4">FAD-binding PCMH-type domain-containing protein</fullName>
    </recommendedName>
</protein>
<dbReference type="InterPro" id="IPR010031">
    <property type="entry name" value="FAD_lactone_oxidase-like"/>
</dbReference>
<dbReference type="InterPro" id="IPR006094">
    <property type="entry name" value="Oxid_FAD_bind_N"/>
</dbReference>
<dbReference type="Gene3D" id="3.40.462.10">
    <property type="entry name" value="FAD-linked oxidases, C-terminal domain"/>
    <property type="match status" value="1"/>
</dbReference>
<feature type="domain" description="FAD-binding PCMH-type" evidence="4">
    <location>
        <begin position="100"/>
        <end position="280"/>
    </location>
</feature>
<evidence type="ECO:0000313" key="6">
    <source>
        <dbReference type="Proteomes" id="UP000005408"/>
    </source>
</evidence>
<dbReference type="PROSITE" id="PS51387">
    <property type="entry name" value="FAD_PCMH"/>
    <property type="match status" value="1"/>
</dbReference>
<dbReference type="InterPro" id="IPR016166">
    <property type="entry name" value="FAD-bd_PCMH"/>
</dbReference>
<dbReference type="Proteomes" id="UP000005408">
    <property type="component" value="Unassembled WGS sequence"/>
</dbReference>
<dbReference type="InterPro" id="IPR016164">
    <property type="entry name" value="FAD-linked_Oxase-like_C"/>
</dbReference>
<keyword evidence="6" id="KW-1185">Reference proteome</keyword>
<dbReference type="GO" id="GO:0016020">
    <property type="term" value="C:membrane"/>
    <property type="evidence" value="ECO:0007669"/>
    <property type="project" value="InterPro"/>
</dbReference>